<proteinExistence type="predicted"/>
<evidence type="ECO:0008006" key="3">
    <source>
        <dbReference type="Google" id="ProtNLM"/>
    </source>
</evidence>
<reference evidence="2" key="1">
    <citation type="journal article" date="2019" name="Int. J. Syst. Evol. Microbiol.">
        <title>The Global Catalogue of Microorganisms (GCM) 10K type strain sequencing project: providing services to taxonomists for standard genome sequencing and annotation.</title>
        <authorList>
            <consortium name="The Broad Institute Genomics Platform"/>
            <consortium name="The Broad Institute Genome Sequencing Center for Infectious Disease"/>
            <person name="Wu L."/>
            <person name="Ma J."/>
        </authorList>
    </citation>
    <scope>NUCLEOTIDE SEQUENCE [LARGE SCALE GENOMIC DNA]</scope>
    <source>
        <strain evidence="2">JCM 16112</strain>
    </source>
</reference>
<evidence type="ECO:0000313" key="2">
    <source>
        <dbReference type="Proteomes" id="UP001500469"/>
    </source>
</evidence>
<sequence length="120" mass="13615">MTMKTQLIIYPAMIGMLMLSCAENDKSAYTESVKEEVANAGTMEDPKPLGQHELIDTLQLSEPLRIILNKDSATAVHKIRNVRKYTEDGTEYYEITFDNPVEEMQVITYDELGKIKSPDL</sequence>
<dbReference type="EMBL" id="BAAAFI010000007">
    <property type="protein sequence ID" value="GAA0878825.1"/>
    <property type="molecule type" value="Genomic_DNA"/>
</dbReference>
<organism evidence="1 2">
    <name type="scientific">Algoriphagus jejuensis</name>
    <dbReference type="NCBI Taxonomy" id="419934"/>
    <lineage>
        <taxon>Bacteria</taxon>
        <taxon>Pseudomonadati</taxon>
        <taxon>Bacteroidota</taxon>
        <taxon>Cytophagia</taxon>
        <taxon>Cytophagales</taxon>
        <taxon>Cyclobacteriaceae</taxon>
        <taxon>Algoriphagus</taxon>
    </lineage>
</organism>
<protein>
    <recommendedName>
        <fullName evidence="3">PepSY domain-containing protein</fullName>
    </recommendedName>
</protein>
<dbReference type="PROSITE" id="PS51257">
    <property type="entry name" value="PROKAR_LIPOPROTEIN"/>
    <property type="match status" value="1"/>
</dbReference>
<accession>A0ABP3YBC9</accession>
<evidence type="ECO:0000313" key="1">
    <source>
        <dbReference type="EMBL" id="GAA0878825.1"/>
    </source>
</evidence>
<gene>
    <name evidence="1" type="ORF">GCM10009119_17930</name>
</gene>
<comment type="caution">
    <text evidence="1">The sequence shown here is derived from an EMBL/GenBank/DDBJ whole genome shotgun (WGS) entry which is preliminary data.</text>
</comment>
<name>A0ABP3YBC9_9BACT</name>
<keyword evidence="2" id="KW-1185">Reference proteome</keyword>
<dbReference type="Proteomes" id="UP001500469">
    <property type="component" value="Unassembled WGS sequence"/>
</dbReference>